<keyword evidence="8" id="KW-1185">Reference proteome</keyword>
<evidence type="ECO:0000256" key="3">
    <source>
        <dbReference type="ARBA" id="ARBA00022692"/>
    </source>
</evidence>
<dbReference type="GO" id="GO:0005044">
    <property type="term" value="F:scavenger receptor activity"/>
    <property type="evidence" value="ECO:0007669"/>
    <property type="project" value="TreeGrafter"/>
</dbReference>
<evidence type="ECO:0000256" key="7">
    <source>
        <dbReference type="SAM" id="Phobius"/>
    </source>
</evidence>
<evidence type="ECO:0000313" key="8">
    <source>
        <dbReference type="Proteomes" id="UP000887574"/>
    </source>
</evidence>
<evidence type="ECO:0000256" key="1">
    <source>
        <dbReference type="ARBA" id="ARBA00004370"/>
    </source>
</evidence>
<dbReference type="AlphaFoldDB" id="A0A915EK68"/>
<comment type="similarity">
    <text evidence="2">Belongs to the CD36 family.</text>
</comment>
<dbReference type="Pfam" id="PF01130">
    <property type="entry name" value="CD36"/>
    <property type="match status" value="1"/>
</dbReference>
<evidence type="ECO:0000256" key="2">
    <source>
        <dbReference type="ARBA" id="ARBA00010532"/>
    </source>
</evidence>
<dbReference type="Proteomes" id="UP000887574">
    <property type="component" value="Unplaced"/>
</dbReference>
<dbReference type="PRINTS" id="PR01609">
    <property type="entry name" value="CD36FAMILY"/>
</dbReference>
<protein>
    <submittedName>
        <fullName evidence="9">Uncharacterized protein</fullName>
    </submittedName>
</protein>
<keyword evidence="6" id="KW-0325">Glycoprotein</keyword>
<dbReference type="PANTHER" id="PTHR11923:SF103">
    <property type="entry name" value="SCAVENGER RECEPTOR (CD36 FAMILY) RELATED"/>
    <property type="match status" value="1"/>
</dbReference>
<keyword evidence="5 7" id="KW-0472">Membrane</keyword>
<evidence type="ECO:0000256" key="5">
    <source>
        <dbReference type="ARBA" id="ARBA00023136"/>
    </source>
</evidence>
<dbReference type="GO" id="GO:0016020">
    <property type="term" value="C:membrane"/>
    <property type="evidence" value="ECO:0007669"/>
    <property type="project" value="UniProtKB-SubCell"/>
</dbReference>
<comment type="subcellular location">
    <subcellularLocation>
        <location evidence="1">Membrane</location>
    </subcellularLocation>
</comment>
<dbReference type="GO" id="GO:0005737">
    <property type="term" value="C:cytoplasm"/>
    <property type="evidence" value="ECO:0007669"/>
    <property type="project" value="TreeGrafter"/>
</dbReference>
<name>A0A915EK68_9BILA</name>
<evidence type="ECO:0000256" key="6">
    <source>
        <dbReference type="ARBA" id="ARBA00023180"/>
    </source>
</evidence>
<sequence length="472" mass="53893">MASRNFFLSELLIVRHERKFSLQALAPYCAWSPSFFYSSFFIGLGTLLYLPSIIETSIRQSSILAKDSQLLEKWTNPEYMISTNMWTFSVRNPDDVLNNSVPEVKMMGPYVFDQKMRRKVHSLENGTVKYESYRSYYFNEENSCVECFLHNRIWIPNLIFQKFVEAASKPTMRAATAALLVCAIPFVNFVCETVLNLPERIGLFYDKNDTTTGVFEIMDGSSDGGNSLGKIVSFNGEKQMPEHWWTTPQATAIDDATDGTLFKPFINKSENLTVFVPELCKSLTLVFQKDVDYAGIAAYRYVVTQDDFDFSLDRNKGYCHPSKKFMKSKMRARGEPPIIVSWPNFLFAPDFVRNSIKGIRDANQERDQIELDLEPRLGAILQARRRFQINISMWKGVNLTMPGLDLSNFRNSIVPVLQIDEYSRIDAESLELIKDKLINAELAARVSCFGAMITSLLAVVVVAIYVVNRDAY</sequence>
<evidence type="ECO:0000256" key="4">
    <source>
        <dbReference type="ARBA" id="ARBA00022989"/>
    </source>
</evidence>
<proteinExistence type="inferred from homology"/>
<evidence type="ECO:0000313" key="9">
    <source>
        <dbReference type="WBParaSite" id="jg6230"/>
    </source>
</evidence>
<accession>A0A915EK68</accession>
<dbReference type="PANTHER" id="PTHR11923">
    <property type="entry name" value="SCAVENGER RECEPTOR CLASS B TYPE-1 SR-B1"/>
    <property type="match status" value="1"/>
</dbReference>
<keyword evidence="3 7" id="KW-0812">Transmembrane</keyword>
<dbReference type="InterPro" id="IPR002159">
    <property type="entry name" value="CD36_fam"/>
</dbReference>
<reference evidence="9" key="1">
    <citation type="submission" date="2022-11" db="UniProtKB">
        <authorList>
            <consortium name="WormBaseParasite"/>
        </authorList>
    </citation>
    <scope>IDENTIFICATION</scope>
</reference>
<dbReference type="WBParaSite" id="jg6230">
    <property type="protein sequence ID" value="jg6230"/>
    <property type="gene ID" value="jg6230"/>
</dbReference>
<organism evidence="8 9">
    <name type="scientific">Ditylenchus dipsaci</name>
    <dbReference type="NCBI Taxonomy" id="166011"/>
    <lineage>
        <taxon>Eukaryota</taxon>
        <taxon>Metazoa</taxon>
        <taxon>Ecdysozoa</taxon>
        <taxon>Nematoda</taxon>
        <taxon>Chromadorea</taxon>
        <taxon>Rhabditida</taxon>
        <taxon>Tylenchina</taxon>
        <taxon>Tylenchomorpha</taxon>
        <taxon>Sphaerularioidea</taxon>
        <taxon>Anguinidae</taxon>
        <taxon>Anguininae</taxon>
        <taxon>Ditylenchus</taxon>
    </lineage>
</organism>
<feature type="transmembrane region" description="Helical" evidence="7">
    <location>
        <begin position="442"/>
        <end position="467"/>
    </location>
</feature>
<keyword evidence="4 7" id="KW-1133">Transmembrane helix</keyword>